<dbReference type="PIRSF" id="PIRSF016789">
    <property type="entry name" value="DUF454"/>
    <property type="match status" value="1"/>
</dbReference>
<dbReference type="PANTHER" id="PTHR35813:SF1">
    <property type="entry name" value="INNER MEMBRANE PROTEIN YBAN"/>
    <property type="match status" value="1"/>
</dbReference>
<keyword evidence="1" id="KW-0472">Membrane</keyword>
<evidence type="ECO:0000256" key="1">
    <source>
        <dbReference type="SAM" id="Phobius"/>
    </source>
</evidence>
<evidence type="ECO:0000313" key="2">
    <source>
        <dbReference type="EMBL" id="MBO8460693.1"/>
    </source>
</evidence>
<name>A0A9D9HVP2_9BACT</name>
<feature type="transmembrane region" description="Helical" evidence="1">
    <location>
        <begin position="7"/>
        <end position="28"/>
    </location>
</feature>
<sequence length="124" mass="14058">MKNPVRIIGICLAFLCLTLGIIGIFVPILPTTPFLLLAAWLLARSSKRLHAWLLNHKILGSYIKDFQEHKALPIHVKVVSVSTLWLTLVCSMVWFSNGKVWLILLLTLTGIAVTWHILSYKTKR</sequence>
<reference evidence="2" key="2">
    <citation type="journal article" date="2021" name="PeerJ">
        <title>Extensive microbial diversity within the chicken gut microbiome revealed by metagenomics and culture.</title>
        <authorList>
            <person name="Gilroy R."/>
            <person name="Ravi A."/>
            <person name="Getino M."/>
            <person name="Pursley I."/>
            <person name="Horton D.L."/>
            <person name="Alikhan N.F."/>
            <person name="Baker D."/>
            <person name="Gharbi K."/>
            <person name="Hall N."/>
            <person name="Watson M."/>
            <person name="Adriaenssens E.M."/>
            <person name="Foster-Nyarko E."/>
            <person name="Jarju S."/>
            <person name="Secka A."/>
            <person name="Antonio M."/>
            <person name="Oren A."/>
            <person name="Chaudhuri R.R."/>
            <person name="La Ragione R."/>
            <person name="Hildebrand F."/>
            <person name="Pallen M.J."/>
        </authorList>
    </citation>
    <scope>NUCLEOTIDE SEQUENCE</scope>
    <source>
        <strain evidence="2">G3-3990</strain>
    </source>
</reference>
<organism evidence="2 3">
    <name type="scientific">Candidatus Gallipaludibacter merdavium</name>
    <dbReference type="NCBI Taxonomy" id="2840839"/>
    <lineage>
        <taxon>Bacteria</taxon>
        <taxon>Pseudomonadati</taxon>
        <taxon>Bacteroidota</taxon>
        <taxon>Bacteroidia</taxon>
        <taxon>Bacteroidales</taxon>
        <taxon>Candidatus Gallipaludibacter</taxon>
    </lineage>
</organism>
<dbReference type="GO" id="GO:0005886">
    <property type="term" value="C:plasma membrane"/>
    <property type="evidence" value="ECO:0007669"/>
    <property type="project" value="TreeGrafter"/>
</dbReference>
<comment type="caution">
    <text evidence="2">The sequence shown here is derived from an EMBL/GenBank/DDBJ whole genome shotgun (WGS) entry which is preliminary data.</text>
</comment>
<accession>A0A9D9HVP2</accession>
<protein>
    <submittedName>
        <fullName evidence="2">YbaN family protein</fullName>
    </submittedName>
</protein>
<dbReference type="AlphaFoldDB" id="A0A9D9HVP2"/>
<dbReference type="Pfam" id="PF04304">
    <property type="entry name" value="DUF454"/>
    <property type="match status" value="1"/>
</dbReference>
<keyword evidence="1" id="KW-0812">Transmembrane</keyword>
<evidence type="ECO:0000313" key="3">
    <source>
        <dbReference type="Proteomes" id="UP000823641"/>
    </source>
</evidence>
<dbReference type="EMBL" id="JADIMG010000097">
    <property type="protein sequence ID" value="MBO8460693.1"/>
    <property type="molecule type" value="Genomic_DNA"/>
</dbReference>
<proteinExistence type="predicted"/>
<dbReference type="InterPro" id="IPR007401">
    <property type="entry name" value="DUF454"/>
</dbReference>
<keyword evidence="1" id="KW-1133">Transmembrane helix</keyword>
<dbReference type="PANTHER" id="PTHR35813">
    <property type="entry name" value="INNER MEMBRANE PROTEIN YBAN"/>
    <property type="match status" value="1"/>
</dbReference>
<feature type="transmembrane region" description="Helical" evidence="1">
    <location>
        <begin position="100"/>
        <end position="118"/>
    </location>
</feature>
<dbReference type="Proteomes" id="UP000823641">
    <property type="component" value="Unassembled WGS sequence"/>
</dbReference>
<reference evidence="2" key="1">
    <citation type="submission" date="2020-10" db="EMBL/GenBank/DDBJ databases">
        <authorList>
            <person name="Gilroy R."/>
        </authorList>
    </citation>
    <scope>NUCLEOTIDE SEQUENCE</scope>
    <source>
        <strain evidence="2">G3-3990</strain>
    </source>
</reference>
<gene>
    <name evidence="2" type="ORF">IAA73_10240</name>
</gene>